<proteinExistence type="predicted"/>
<dbReference type="Gene3D" id="1.10.1270.10">
    <property type="entry name" value="TrpR-like"/>
    <property type="match status" value="1"/>
</dbReference>
<keyword evidence="2" id="KW-1185">Reference proteome</keyword>
<dbReference type="NCBIfam" id="TIGR02531">
    <property type="entry name" value="yecD_yerC"/>
    <property type="match status" value="1"/>
</dbReference>
<comment type="caution">
    <text evidence="1">The sequence shown here is derived from an EMBL/GenBank/DDBJ whole genome shotgun (WGS) entry which is preliminary data.</text>
</comment>
<dbReference type="Proteomes" id="UP001595892">
    <property type="component" value="Unassembled WGS sequence"/>
</dbReference>
<name>A0ABV9NLZ1_9GAMM</name>
<dbReference type="EMBL" id="JBHSGG010000033">
    <property type="protein sequence ID" value="MFC4728845.1"/>
    <property type="molecule type" value="Genomic_DNA"/>
</dbReference>
<dbReference type="PIRSF" id="PIRSF012508">
    <property type="entry name" value="YerC"/>
    <property type="match status" value="1"/>
</dbReference>
<dbReference type="InterPro" id="IPR038116">
    <property type="entry name" value="TrpR-like_sf"/>
</dbReference>
<dbReference type="SUPFAM" id="SSF48295">
    <property type="entry name" value="TrpR-like"/>
    <property type="match status" value="1"/>
</dbReference>
<evidence type="ECO:0000313" key="2">
    <source>
        <dbReference type="Proteomes" id="UP001595892"/>
    </source>
</evidence>
<dbReference type="RefSeq" id="WP_377004917.1">
    <property type="nucleotide sequence ID" value="NZ_JBHSGG010000033.1"/>
</dbReference>
<accession>A0ABV9NLZ1</accession>
<protein>
    <submittedName>
        <fullName evidence="1">YerC/YecD family TrpR-related protein</fullName>
    </submittedName>
</protein>
<evidence type="ECO:0000313" key="1">
    <source>
        <dbReference type="EMBL" id="MFC4728845.1"/>
    </source>
</evidence>
<dbReference type="InterPro" id="IPR000831">
    <property type="entry name" value="Trp_repress"/>
</dbReference>
<dbReference type="PANTHER" id="PTHR40080">
    <property type="entry name" value="LMO1763 PROTEIN"/>
    <property type="match status" value="1"/>
</dbReference>
<reference evidence="2" key="1">
    <citation type="journal article" date="2019" name="Int. J. Syst. Evol. Microbiol.">
        <title>The Global Catalogue of Microorganisms (GCM) 10K type strain sequencing project: providing services to taxonomists for standard genome sequencing and annotation.</title>
        <authorList>
            <consortium name="The Broad Institute Genomics Platform"/>
            <consortium name="The Broad Institute Genome Sequencing Center for Infectious Disease"/>
            <person name="Wu L."/>
            <person name="Ma J."/>
        </authorList>
    </citation>
    <scope>NUCLEOTIDE SEQUENCE [LARGE SCALE GENOMIC DNA]</scope>
    <source>
        <strain evidence="2">CGMCC 1.13574</strain>
    </source>
</reference>
<gene>
    <name evidence="1" type="ORF">ACFO3Q_11760</name>
</gene>
<dbReference type="InterPro" id="IPR010921">
    <property type="entry name" value="Trp_repressor/repl_initiator"/>
</dbReference>
<dbReference type="InterPro" id="IPR013368">
    <property type="entry name" value="YecD_YerC"/>
</dbReference>
<sequence>MKRRTLDSALDGEPALDALAQALCKLRTAEEVRAFLVDLCTPAELQALCDRWRVVPFLIQGLPYREIHERTAVSTTTITRVARTLATGEGGYAVAARRLGHRPHSH</sequence>
<dbReference type="PANTHER" id="PTHR40080:SF1">
    <property type="entry name" value="TRPR-LIKE PROTEIN YERC_YECD"/>
    <property type="match status" value="1"/>
</dbReference>
<dbReference type="Pfam" id="PF01371">
    <property type="entry name" value="Trp_repressor"/>
    <property type="match status" value="1"/>
</dbReference>
<organism evidence="1 2">
    <name type="scientific">Coralloluteibacterium thermophilum</name>
    <dbReference type="NCBI Taxonomy" id="2707049"/>
    <lineage>
        <taxon>Bacteria</taxon>
        <taxon>Pseudomonadati</taxon>
        <taxon>Pseudomonadota</taxon>
        <taxon>Gammaproteobacteria</taxon>
        <taxon>Lysobacterales</taxon>
        <taxon>Lysobacteraceae</taxon>
        <taxon>Coralloluteibacterium</taxon>
    </lineage>
</organism>